<dbReference type="InterPro" id="IPR057483">
    <property type="entry name" value="MSL2/3_TM_dom"/>
</dbReference>
<dbReference type="Pfam" id="PF00924">
    <property type="entry name" value="MS_channel_2nd"/>
    <property type="match status" value="1"/>
</dbReference>
<organism evidence="13 14">
    <name type="scientific">Phaseolus vulgaris</name>
    <name type="common">Kidney bean</name>
    <name type="synonym">French bean</name>
    <dbReference type="NCBI Taxonomy" id="3885"/>
    <lineage>
        <taxon>Eukaryota</taxon>
        <taxon>Viridiplantae</taxon>
        <taxon>Streptophyta</taxon>
        <taxon>Embryophyta</taxon>
        <taxon>Tracheophyta</taxon>
        <taxon>Spermatophyta</taxon>
        <taxon>Magnoliopsida</taxon>
        <taxon>eudicotyledons</taxon>
        <taxon>Gunneridae</taxon>
        <taxon>Pentapetalae</taxon>
        <taxon>rosids</taxon>
        <taxon>fabids</taxon>
        <taxon>Fabales</taxon>
        <taxon>Fabaceae</taxon>
        <taxon>Papilionoideae</taxon>
        <taxon>50 kb inversion clade</taxon>
        <taxon>NPAAA clade</taxon>
        <taxon>indigoferoid/millettioid clade</taxon>
        <taxon>Phaseoleae</taxon>
        <taxon>Phaseolus</taxon>
    </lineage>
</organism>
<name>V7ASN9_PHAVU</name>
<dbReference type="Proteomes" id="UP000000226">
    <property type="component" value="Chromosome 9"/>
</dbReference>
<dbReference type="Gramene" id="ESW08330">
    <property type="protein sequence ID" value="ESW08330"/>
    <property type="gene ID" value="PHAVU_009G037000g"/>
</dbReference>
<dbReference type="InterPro" id="IPR010920">
    <property type="entry name" value="LSM_dom_sf"/>
</dbReference>
<keyword evidence="4 9" id="KW-1133">Transmembrane helix</keyword>
<dbReference type="AlphaFoldDB" id="V7ASN9"/>
<feature type="region of interest" description="Disordered" evidence="8">
    <location>
        <begin position="596"/>
        <end position="631"/>
    </location>
</feature>
<dbReference type="GO" id="GO:0016020">
    <property type="term" value="C:membrane"/>
    <property type="evidence" value="ECO:0007669"/>
    <property type="project" value="UniProtKB-SubCell"/>
</dbReference>
<sequence>MLCSSRNLGFHLTSIRLSRDVRLYSNHGSCCFCQKRVHGDGLCFVAISLLPHGLLGGGVRTIRRSLARRAIPTTTTMDTVAMSRSYNAIAGKPIAIQFIPALGIIGFAVFGLEPLVRLSRNLFLQESTDRSWKKSSSRYILTSYFRPMLLWTGVMLICRDLDLLVLPSETSQAIKQRLLSFVRSLSTVLTIAYCSSSLIQQAQKFCMEASGSSDERNMSIDFTGKAVYTAIWVAAVSLFMELLGISTQKWLTAGGLGTVLISLAGREIFTNFLSSMMIHATRPFVVNERIQTKIKGYEVTGKVEHVGWWSPTIIRGSDCEAIHIPNHNLSVNVVRNLSKKSHWRIKTRLAISHLDVNKINSIIADMRKVLAKNPQVEQRKLHRRVFLENIDPENQALMILVSCFVKTSRSEEYLRVKEAILLDLLRVISHHRARLATPIRTVQKMYSDTDFDIDPFDDTISTRSRSKKNRPFTLIDPPYKVKSSTPSTITNEDRDGKMDETLPSDIKVDCDEFSVTASSIQKTSKSQKPKKERAGSTGKETTTSKLDDQKSVVSTSSSSSSSLSRSLEENIILDIAVMGSERTLAVDEELVNSIPAESQEVAAHQNGSESPICKDKKDGEMSSLPPTKQKD</sequence>
<dbReference type="Gene3D" id="1.10.287.1260">
    <property type="match status" value="1"/>
</dbReference>
<feature type="domain" description="Mechanosensitive channel protein 2/3 transmembrane" evidence="12">
    <location>
        <begin position="138"/>
        <end position="266"/>
    </location>
</feature>
<feature type="region of interest" description="Disordered" evidence="8">
    <location>
        <begin position="518"/>
        <end position="565"/>
    </location>
</feature>
<evidence type="ECO:0000256" key="9">
    <source>
        <dbReference type="SAM" id="Phobius"/>
    </source>
</evidence>
<dbReference type="SUPFAM" id="SSF50182">
    <property type="entry name" value="Sm-like ribonucleoproteins"/>
    <property type="match status" value="1"/>
</dbReference>
<evidence type="ECO:0000259" key="10">
    <source>
        <dbReference type="Pfam" id="PF00924"/>
    </source>
</evidence>
<dbReference type="OMA" id="ESTDRSW"/>
<comment type="subcellular location">
    <subcellularLocation>
        <location evidence="1">Membrane</location>
        <topology evidence="1">Multi-pass membrane protein</topology>
    </subcellularLocation>
</comment>
<evidence type="ECO:0000259" key="12">
    <source>
        <dbReference type="Pfam" id="PF25237"/>
    </source>
</evidence>
<dbReference type="Pfam" id="PF25237">
    <property type="entry name" value="MSL2_3"/>
    <property type="match status" value="1"/>
</dbReference>
<evidence type="ECO:0000313" key="13">
    <source>
        <dbReference type="EMBL" id="ESW08330.1"/>
    </source>
</evidence>
<keyword evidence="5" id="KW-0406">Ion transport</keyword>
<evidence type="ECO:0000256" key="1">
    <source>
        <dbReference type="ARBA" id="ARBA00004141"/>
    </source>
</evidence>
<gene>
    <name evidence="13" type="ORF">PHAVU_009G037000g</name>
</gene>
<feature type="domain" description="Mechanosensitive ion channel protein 2/3 C-terminal" evidence="11">
    <location>
        <begin position="343"/>
        <end position="429"/>
    </location>
</feature>
<dbReference type="InterPro" id="IPR023408">
    <property type="entry name" value="MscS_beta-dom_sf"/>
</dbReference>
<dbReference type="InterPro" id="IPR006685">
    <property type="entry name" value="MscS_channel_2nd"/>
</dbReference>
<feature type="compositionally biased region" description="Basic and acidic residues" evidence="8">
    <location>
        <begin position="491"/>
        <end position="503"/>
    </location>
</feature>
<evidence type="ECO:0000256" key="3">
    <source>
        <dbReference type="ARBA" id="ARBA00022692"/>
    </source>
</evidence>
<feature type="region of interest" description="Disordered" evidence="8">
    <location>
        <begin position="457"/>
        <end position="503"/>
    </location>
</feature>
<dbReference type="PANTHER" id="PTHR43634">
    <property type="entry name" value="OW CONDUCTANCE MECHANOSENSITIVE CHANNEL"/>
    <property type="match status" value="1"/>
</dbReference>
<dbReference type="Pfam" id="PF24956">
    <property type="entry name" value="Msl2-3_C"/>
    <property type="match status" value="1"/>
</dbReference>
<evidence type="ECO:0000256" key="2">
    <source>
        <dbReference type="ARBA" id="ARBA00008017"/>
    </source>
</evidence>
<dbReference type="GO" id="GO:0034220">
    <property type="term" value="P:monoatomic ion transmembrane transport"/>
    <property type="evidence" value="ECO:0007669"/>
    <property type="project" value="UniProtKB-KW"/>
</dbReference>
<accession>V7ASN9</accession>
<dbReference type="Gene3D" id="2.30.30.60">
    <property type="match status" value="1"/>
</dbReference>
<keyword evidence="6 9" id="KW-0472">Membrane</keyword>
<evidence type="ECO:0000256" key="4">
    <source>
        <dbReference type="ARBA" id="ARBA00022989"/>
    </source>
</evidence>
<dbReference type="eggNOG" id="ENOG502QTPM">
    <property type="taxonomic scope" value="Eukaryota"/>
</dbReference>
<keyword evidence="7" id="KW-0407">Ion channel</keyword>
<feature type="compositionally biased region" description="Low complexity" evidence="8">
    <location>
        <begin position="551"/>
        <end position="565"/>
    </location>
</feature>
<reference evidence="14" key="1">
    <citation type="journal article" date="2014" name="Nat. Genet.">
        <title>A reference genome for common bean and genome-wide analysis of dual domestications.</title>
        <authorList>
            <person name="Schmutz J."/>
            <person name="McClean P.E."/>
            <person name="Mamidi S."/>
            <person name="Wu G.A."/>
            <person name="Cannon S.B."/>
            <person name="Grimwood J."/>
            <person name="Jenkins J."/>
            <person name="Shu S."/>
            <person name="Song Q."/>
            <person name="Chavarro C."/>
            <person name="Torres-Torres M."/>
            <person name="Geffroy V."/>
            <person name="Moghaddam S.M."/>
            <person name="Gao D."/>
            <person name="Abernathy B."/>
            <person name="Barry K."/>
            <person name="Blair M."/>
            <person name="Brick M.A."/>
            <person name="Chovatia M."/>
            <person name="Gepts P."/>
            <person name="Goodstein D.M."/>
            <person name="Gonzales M."/>
            <person name="Hellsten U."/>
            <person name="Hyten D.L."/>
            <person name="Jia G."/>
            <person name="Kelly J.D."/>
            <person name="Kudrna D."/>
            <person name="Lee R."/>
            <person name="Richard M.M."/>
            <person name="Miklas P.N."/>
            <person name="Osorno J.M."/>
            <person name="Rodrigues J."/>
            <person name="Thareau V."/>
            <person name="Urrea C.A."/>
            <person name="Wang M."/>
            <person name="Yu Y."/>
            <person name="Zhang M."/>
            <person name="Wing R.A."/>
            <person name="Cregan P.B."/>
            <person name="Rokhsar D.S."/>
            <person name="Jackson S.A."/>
        </authorList>
    </citation>
    <scope>NUCLEOTIDE SEQUENCE [LARGE SCALE GENOMIC DNA]</scope>
    <source>
        <strain evidence="14">cv. G19833</strain>
    </source>
</reference>
<dbReference type="STRING" id="3885.V7ASN9"/>
<dbReference type="PANTHER" id="PTHR43634:SF5">
    <property type="entry name" value="MECHANOSENSITIVE ION CHANNEL-LIKE PROTEIN"/>
    <property type="match status" value="1"/>
</dbReference>
<dbReference type="OrthoDB" id="1676006at2759"/>
<dbReference type="InterPro" id="IPR045042">
    <property type="entry name" value="YnaI-like"/>
</dbReference>
<evidence type="ECO:0000313" key="14">
    <source>
        <dbReference type="Proteomes" id="UP000000226"/>
    </source>
</evidence>
<proteinExistence type="inferred from homology"/>
<dbReference type="InterPro" id="IPR056876">
    <property type="entry name" value="Msl2-3_C"/>
</dbReference>
<dbReference type="SMR" id="V7ASN9"/>
<protein>
    <recommendedName>
        <fullName evidence="15">Mechanosensitive ion channel protein</fullName>
    </recommendedName>
</protein>
<feature type="transmembrane region" description="Helical" evidence="9">
    <location>
        <begin position="94"/>
        <end position="118"/>
    </location>
</feature>
<evidence type="ECO:0008006" key="15">
    <source>
        <dbReference type="Google" id="ProtNLM"/>
    </source>
</evidence>
<evidence type="ECO:0000256" key="8">
    <source>
        <dbReference type="SAM" id="MobiDB-lite"/>
    </source>
</evidence>
<keyword evidence="14" id="KW-1185">Reference proteome</keyword>
<evidence type="ECO:0000256" key="7">
    <source>
        <dbReference type="ARBA" id="ARBA00023303"/>
    </source>
</evidence>
<feature type="domain" description="Mechanosensitive ion channel MscS" evidence="10">
    <location>
        <begin position="268"/>
        <end position="339"/>
    </location>
</feature>
<evidence type="ECO:0000256" key="5">
    <source>
        <dbReference type="ARBA" id="ARBA00023065"/>
    </source>
</evidence>
<comment type="similarity">
    <text evidence="2">Belongs to the MscS (TC 1.A.23) family.</text>
</comment>
<evidence type="ECO:0000256" key="6">
    <source>
        <dbReference type="ARBA" id="ARBA00023136"/>
    </source>
</evidence>
<keyword evidence="5" id="KW-0813">Transport</keyword>
<keyword evidence="3 9" id="KW-0812">Transmembrane</keyword>
<dbReference type="EMBL" id="CM002296">
    <property type="protein sequence ID" value="ESW08330.1"/>
    <property type="molecule type" value="Genomic_DNA"/>
</dbReference>
<evidence type="ECO:0000259" key="11">
    <source>
        <dbReference type="Pfam" id="PF24956"/>
    </source>
</evidence>